<feature type="non-terminal residue" evidence="3">
    <location>
        <position position="1"/>
    </location>
</feature>
<sequence>LINATTVSYATTLRDGNPQQNAGSTEGGTLLWIYGTGFAENHFSMLSSTETSNAVQLTQGNDVYECRMHIEKVTNTQLTCYTPPLPRDQYLVRVIVKRHFNPSISVQ</sequence>
<evidence type="ECO:0000313" key="4">
    <source>
        <dbReference type="Proteomes" id="UP000663872"/>
    </source>
</evidence>
<organism evidence="3 4">
    <name type="scientific">Rotaria socialis</name>
    <dbReference type="NCBI Taxonomy" id="392032"/>
    <lineage>
        <taxon>Eukaryota</taxon>
        <taxon>Metazoa</taxon>
        <taxon>Spiralia</taxon>
        <taxon>Gnathifera</taxon>
        <taxon>Rotifera</taxon>
        <taxon>Eurotatoria</taxon>
        <taxon>Bdelloidea</taxon>
        <taxon>Philodinida</taxon>
        <taxon>Philodinidae</taxon>
        <taxon>Rotaria</taxon>
    </lineage>
</organism>
<reference evidence="3" key="1">
    <citation type="submission" date="2021-02" db="EMBL/GenBank/DDBJ databases">
        <authorList>
            <person name="Nowell W R."/>
        </authorList>
    </citation>
    <scope>NUCLEOTIDE SEQUENCE</scope>
</reference>
<dbReference type="Gene3D" id="2.60.40.10">
    <property type="entry name" value="Immunoglobulins"/>
    <property type="match status" value="1"/>
</dbReference>
<dbReference type="Proteomes" id="UP000663865">
    <property type="component" value="Unassembled WGS sequence"/>
</dbReference>
<gene>
    <name evidence="3" type="ORF">GRG538_LOCUS26224</name>
    <name evidence="2" type="ORF">KIK155_LOCUS21481</name>
</gene>
<dbReference type="AlphaFoldDB" id="A0A818S6S5"/>
<dbReference type="Pfam" id="PF01833">
    <property type="entry name" value="TIG"/>
    <property type="match status" value="1"/>
</dbReference>
<comment type="caution">
    <text evidence="3">The sequence shown here is derived from an EMBL/GenBank/DDBJ whole genome shotgun (WGS) entry which is preliminary data.</text>
</comment>
<dbReference type="SUPFAM" id="SSF81296">
    <property type="entry name" value="E set domains"/>
    <property type="match status" value="1"/>
</dbReference>
<feature type="domain" description="IPT/TIG" evidence="1">
    <location>
        <begin position="21"/>
        <end position="98"/>
    </location>
</feature>
<dbReference type="InterPro" id="IPR013783">
    <property type="entry name" value="Ig-like_fold"/>
</dbReference>
<accession>A0A818S6S5</accession>
<proteinExistence type="predicted"/>
<dbReference type="Proteomes" id="UP000663872">
    <property type="component" value="Unassembled WGS sequence"/>
</dbReference>
<dbReference type="InterPro" id="IPR014756">
    <property type="entry name" value="Ig_E-set"/>
</dbReference>
<dbReference type="EMBL" id="CAJNYT010004538">
    <property type="protein sequence ID" value="CAF3668651.1"/>
    <property type="molecule type" value="Genomic_DNA"/>
</dbReference>
<dbReference type="EMBL" id="CAJNYV010003787">
    <property type="protein sequence ID" value="CAF3612100.1"/>
    <property type="molecule type" value="Genomic_DNA"/>
</dbReference>
<evidence type="ECO:0000313" key="2">
    <source>
        <dbReference type="EMBL" id="CAF3612100.1"/>
    </source>
</evidence>
<evidence type="ECO:0000313" key="3">
    <source>
        <dbReference type="EMBL" id="CAF3668651.1"/>
    </source>
</evidence>
<protein>
    <recommendedName>
        <fullName evidence="1">IPT/TIG domain-containing protein</fullName>
    </recommendedName>
</protein>
<evidence type="ECO:0000259" key="1">
    <source>
        <dbReference type="Pfam" id="PF01833"/>
    </source>
</evidence>
<name>A0A818S6S5_9BILA</name>
<dbReference type="InterPro" id="IPR002909">
    <property type="entry name" value="IPT_dom"/>
</dbReference>